<dbReference type="InterPro" id="IPR028250">
    <property type="entry name" value="DsbDN"/>
</dbReference>
<reference evidence="3 4" key="1">
    <citation type="submission" date="2023-07" db="EMBL/GenBank/DDBJ databases">
        <title>Genomic Encyclopedia of Type Strains, Phase IV (KMG-IV): sequencing the most valuable type-strain genomes for metagenomic binning, comparative biology and taxonomic classification.</title>
        <authorList>
            <person name="Goeker M."/>
        </authorList>
    </citation>
    <scope>NUCLEOTIDE SEQUENCE [LARGE SCALE GENOMIC DNA]</scope>
    <source>
        <strain evidence="3 4">DSM 100301</strain>
    </source>
</reference>
<evidence type="ECO:0000313" key="4">
    <source>
        <dbReference type="Proteomes" id="UP001235269"/>
    </source>
</evidence>
<feature type="chain" id="PRO_5046038596" evidence="1">
    <location>
        <begin position="21"/>
        <end position="277"/>
    </location>
</feature>
<protein>
    <submittedName>
        <fullName evidence="3">DsbC/DsbD-like thiol-disulfide interchange protein</fullName>
    </submittedName>
</protein>
<gene>
    <name evidence="3" type="ORF">QO005_001434</name>
</gene>
<dbReference type="EMBL" id="JAUSWH010000003">
    <property type="protein sequence ID" value="MDQ0455104.1"/>
    <property type="molecule type" value="Genomic_DNA"/>
</dbReference>
<feature type="domain" description="Thiol:disulfide interchange protein DsbD N-terminal" evidence="2">
    <location>
        <begin position="45"/>
        <end position="145"/>
    </location>
</feature>
<keyword evidence="4" id="KW-1185">Reference proteome</keyword>
<keyword evidence="1" id="KW-0732">Signal</keyword>
<feature type="signal peptide" evidence="1">
    <location>
        <begin position="1"/>
        <end position="20"/>
    </location>
</feature>
<dbReference type="Pfam" id="PF11412">
    <property type="entry name" value="DsbD_N"/>
    <property type="match status" value="1"/>
</dbReference>
<name>A0ABU0IA47_9HYPH</name>
<comment type="caution">
    <text evidence="3">The sequence shown here is derived from an EMBL/GenBank/DDBJ whole genome shotgun (WGS) entry which is preliminary data.</text>
</comment>
<evidence type="ECO:0000256" key="1">
    <source>
        <dbReference type="SAM" id="SignalP"/>
    </source>
</evidence>
<proteinExistence type="predicted"/>
<organism evidence="3 4">
    <name type="scientific">Rhizobium paknamense</name>
    <dbReference type="NCBI Taxonomy" id="1206817"/>
    <lineage>
        <taxon>Bacteria</taxon>
        <taxon>Pseudomonadati</taxon>
        <taxon>Pseudomonadota</taxon>
        <taxon>Alphaproteobacteria</taxon>
        <taxon>Hyphomicrobiales</taxon>
        <taxon>Rhizobiaceae</taxon>
        <taxon>Rhizobium/Agrobacterium group</taxon>
        <taxon>Rhizobium</taxon>
    </lineage>
</organism>
<dbReference type="Proteomes" id="UP001235269">
    <property type="component" value="Unassembled WGS sequence"/>
</dbReference>
<sequence>MHRFFLVCLLSLLPVTHVHAASSSWAVSEGGRMRLIVLPPDTNGLRQAALQIEPNPGWFTYWREPGDAGIPPQLTPAPGQPVTMSDLTFPVPKRMDIGTVRDVGYDLPVTFPFTLTAQGEAKAFRANAFIGMCRNICIPFQADLTVPLTGEDRSDPGEIRAVEKAKSRLPAPPSEDFTVTGFRMAADLASLDVDLLVPAGSKPEPRLLLTGPEGHLFMEYQRLSGDDRHMSLRIALGKLPKNYSPAGKTWRLLVLAGNHRAMEAPLVFDQALPIVQP</sequence>
<accession>A0ABU0IA47</accession>
<evidence type="ECO:0000313" key="3">
    <source>
        <dbReference type="EMBL" id="MDQ0455104.1"/>
    </source>
</evidence>
<dbReference type="RefSeq" id="WP_307157294.1">
    <property type="nucleotide sequence ID" value="NZ_JAUSWH010000003.1"/>
</dbReference>
<evidence type="ECO:0000259" key="2">
    <source>
        <dbReference type="Pfam" id="PF11412"/>
    </source>
</evidence>